<proteinExistence type="predicted"/>
<name>A0AAD5P9J0_9FUNG</name>
<protein>
    <submittedName>
        <fullName evidence="1">Uncharacterized protein</fullName>
    </submittedName>
</protein>
<sequence length="499" mass="57123">MTLWKTIDFDNQNGDFRGKKNACLLQCLGPHVKTIDVAYEHMLPIFTEFMKHGGCNVVNLSIAPRTDPLTGFYGKTRNNPQFFDILNTIGSHIAKLELYCIHDIPLLQLARVCPLLKNFKFHLDYDVLPHEYFETTMQYNNPRNSHRKHLDNTRSHLHGHPLLPHLLFLELDSKFNFYTRITPFLSHCPNLRIIHLYLHDPDRSIPRHDFDFVQLLVLCPRVFRLECYHDCLPYDNCDDIDLLEKQVANEDTKLNNIKSSREALQALTIIKGCFGGNMLAPSSLAQFMDFYSEQNTMALETVSLHIHSDSLNDQVITSLSNLRGLKSITLNCSSNLWRHHQHTFSGNSQLFSGLRYLEEIDVAGKLFISDQLLEALGVLSCLKSVVLDYDSYNDDTHRNYDDEDENIRKYNHGNLKTLVLKQFHGVLDNVVLEAIGSISSLKKLAIVQTNGISLDALQKFGETVNERYDEGQGELGHNVEVHIQECHGVTVSYLQTVLD</sequence>
<keyword evidence="2" id="KW-1185">Reference proteome</keyword>
<comment type="caution">
    <text evidence="1">The sequence shown here is derived from an EMBL/GenBank/DDBJ whole genome shotgun (WGS) entry which is preliminary data.</text>
</comment>
<reference evidence="1" key="1">
    <citation type="journal article" date="2022" name="IScience">
        <title>Evolution of zygomycete secretomes and the origins of terrestrial fungal ecologies.</title>
        <authorList>
            <person name="Chang Y."/>
            <person name="Wang Y."/>
            <person name="Mondo S."/>
            <person name="Ahrendt S."/>
            <person name="Andreopoulos W."/>
            <person name="Barry K."/>
            <person name="Beard J."/>
            <person name="Benny G.L."/>
            <person name="Blankenship S."/>
            <person name="Bonito G."/>
            <person name="Cuomo C."/>
            <person name="Desiro A."/>
            <person name="Gervers K.A."/>
            <person name="Hundley H."/>
            <person name="Kuo A."/>
            <person name="LaButti K."/>
            <person name="Lang B.F."/>
            <person name="Lipzen A."/>
            <person name="O'Donnell K."/>
            <person name="Pangilinan J."/>
            <person name="Reynolds N."/>
            <person name="Sandor L."/>
            <person name="Smith M.E."/>
            <person name="Tsang A."/>
            <person name="Grigoriev I.V."/>
            <person name="Stajich J.E."/>
            <person name="Spatafora J.W."/>
        </authorList>
    </citation>
    <scope>NUCLEOTIDE SEQUENCE</scope>
    <source>
        <strain evidence="1">RSA 2281</strain>
    </source>
</reference>
<gene>
    <name evidence="1" type="ORF">BDA99DRAFT_564017</name>
</gene>
<evidence type="ECO:0000313" key="2">
    <source>
        <dbReference type="Proteomes" id="UP001209540"/>
    </source>
</evidence>
<dbReference type="AlphaFoldDB" id="A0AAD5P9J0"/>
<organism evidence="1 2">
    <name type="scientific">Phascolomyces articulosus</name>
    <dbReference type="NCBI Taxonomy" id="60185"/>
    <lineage>
        <taxon>Eukaryota</taxon>
        <taxon>Fungi</taxon>
        <taxon>Fungi incertae sedis</taxon>
        <taxon>Mucoromycota</taxon>
        <taxon>Mucoromycotina</taxon>
        <taxon>Mucoromycetes</taxon>
        <taxon>Mucorales</taxon>
        <taxon>Lichtheimiaceae</taxon>
        <taxon>Phascolomyces</taxon>
    </lineage>
</organism>
<dbReference type="Proteomes" id="UP001209540">
    <property type="component" value="Unassembled WGS sequence"/>
</dbReference>
<evidence type="ECO:0000313" key="1">
    <source>
        <dbReference type="EMBL" id="KAI9250504.1"/>
    </source>
</evidence>
<dbReference type="SUPFAM" id="SSF52047">
    <property type="entry name" value="RNI-like"/>
    <property type="match status" value="1"/>
</dbReference>
<accession>A0AAD5P9J0</accession>
<reference evidence="1" key="2">
    <citation type="submission" date="2023-02" db="EMBL/GenBank/DDBJ databases">
        <authorList>
            <consortium name="DOE Joint Genome Institute"/>
            <person name="Mondo S.J."/>
            <person name="Chang Y."/>
            <person name="Wang Y."/>
            <person name="Ahrendt S."/>
            <person name="Andreopoulos W."/>
            <person name="Barry K."/>
            <person name="Beard J."/>
            <person name="Benny G.L."/>
            <person name="Blankenship S."/>
            <person name="Bonito G."/>
            <person name="Cuomo C."/>
            <person name="Desiro A."/>
            <person name="Gervers K.A."/>
            <person name="Hundley H."/>
            <person name="Kuo A."/>
            <person name="LaButti K."/>
            <person name="Lang B.F."/>
            <person name="Lipzen A."/>
            <person name="O'Donnell K."/>
            <person name="Pangilinan J."/>
            <person name="Reynolds N."/>
            <person name="Sandor L."/>
            <person name="Smith M.W."/>
            <person name="Tsang A."/>
            <person name="Grigoriev I.V."/>
            <person name="Stajich J.E."/>
            <person name="Spatafora J.W."/>
        </authorList>
    </citation>
    <scope>NUCLEOTIDE SEQUENCE</scope>
    <source>
        <strain evidence="1">RSA 2281</strain>
    </source>
</reference>
<dbReference type="EMBL" id="JAIXMP010000032">
    <property type="protein sequence ID" value="KAI9250504.1"/>
    <property type="molecule type" value="Genomic_DNA"/>
</dbReference>